<dbReference type="PROSITE" id="PS51257">
    <property type="entry name" value="PROKAR_LIPOPROTEIN"/>
    <property type="match status" value="1"/>
</dbReference>
<organism evidence="3 4">
    <name type="scientific">Cupriavidus oxalaticus</name>
    <dbReference type="NCBI Taxonomy" id="96344"/>
    <lineage>
        <taxon>Bacteria</taxon>
        <taxon>Pseudomonadati</taxon>
        <taxon>Pseudomonadota</taxon>
        <taxon>Betaproteobacteria</taxon>
        <taxon>Burkholderiales</taxon>
        <taxon>Burkholderiaceae</taxon>
        <taxon>Cupriavidus</taxon>
    </lineage>
</organism>
<protein>
    <submittedName>
        <fullName evidence="3">DUF3300 domain-containing protein</fullName>
    </submittedName>
</protein>
<dbReference type="PANTHER" id="PTHR40269:SF1">
    <property type="entry name" value="OUTER MEMBRANE PROTEIN"/>
    <property type="match status" value="1"/>
</dbReference>
<keyword evidence="2" id="KW-0732">Signal</keyword>
<feature type="compositionally biased region" description="Gly residues" evidence="1">
    <location>
        <begin position="353"/>
        <end position="382"/>
    </location>
</feature>
<evidence type="ECO:0000256" key="1">
    <source>
        <dbReference type="SAM" id="MobiDB-lite"/>
    </source>
</evidence>
<reference evidence="3 4" key="1">
    <citation type="submission" date="2018-09" db="EMBL/GenBank/DDBJ databases">
        <title>Complete genome sequence of Cupriavidus oxalaticus T2, a bacterium capable of phenol tolerance and degradation.</title>
        <authorList>
            <person name="Yan J."/>
        </authorList>
    </citation>
    <scope>NUCLEOTIDE SEQUENCE [LARGE SCALE GENOMIC DNA]</scope>
    <source>
        <strain evidence="3 4">T2</strain>
    </source>
</reference>
<dbReference type="Pfam" id="PF11737">
    <property type="entry name" value="DUF3300"/>
    <property type="match status" value="1"/>
</dbReference>
<gene>
    <name evidence="3" type="ORF">D2917_20360</name>
</gene>
<feature type="region of interest" description="Disordered" evidence="1">
    <location>
        <begin position="289"/>
        <end position="382"/>
    </location>
</feature>
<accession>A0A5P3VP59</accession>
<name>A0A5P3VP59_9BURK</name>
<sequence length="382" mass="40428">MSHRILTMACCGVLALAGCQGAGPPAATPASALPASGPAQAQSEPAPYKAEEIEALVAPIALYPDPLLSQVLMASTYPLEVALAARWLKERPDLKGDAAVKAVQNETWDVSVKSLVAFPQILGPMGDKLDWTQKLGDAFLAQQKDVMAAVQRLRVRARQAGHLKSGPQQTVIVEPATAPESTQQTIVRIEPAQPDVIYVPVYDPAIVYGGWGYAGYPYYWPPYGPYYPDDAFLGGIAWGVGLAAAVAIFGNCDWNNGGVHVEHHKARNIDRNFDASKLDKGRWQHDARHRQGVAYRDSATRERFGRSTADASNRAGFRGRDATSGRDNGFQGVGHGGNAVQRDVSRGNQSLHSGGGRAGGFGGFGGGRGGGFGGGRGGGGRR</sequence>
<evidence type="ECO:0000313" key="4">
    <source>
        <dbReference type="Proteomes" id="UP000325743"/>
    </source>
</evidence>
<dbReference type="InterPro" id="IPR021728">
    <property type="entry name" value="DUF3300"/>
</dbReference>
<dbReference type="EMBL" id="CP032519">
    <property type="protein sequence ID" value="QEZ46579.1"/>
    <property type="molecule type" value="Genomic_DNA"/>
</dbReference>
<dbReference type="PANTHER" id="PTHR40269">
    <property type="entry name" value="OUTER MEMBRANE PROTEIN-RELATED"/>
    <property type="match status" value="1"/>
</dbReference>
<evidence type="ECO:0000256" key="2">
    <source>
        <dbReference type="SAM" id="SignalP"/>
    </source>
</evidence>
<dbReference type="AlphaFoldDB" id="A0A5P3VP59"/>
<feature type="chain" id="PRO_5024855094" evidence="2">
    <location>
        <begin position="23"/>
        <end position="382"/>
    </location>
</feature>
<feature type="signal peptide" evidence="2">
    <location>
        <begin position="1"/>
        <end position="22"/>
    </location>
</feature>
<proteinExistence type="predicted"/>
<dbReference type="RefSeq" id="WP_151071753.1">
    <property type="nucleotide sequence ID" value="NZ_CP032519.1"/>
</dbReference>
<dbReference type="Proteomes" id="UP000325743">
    <property type="component" value="Chromosome 2"/>
</dbReference>
<evidence type="ECO:0000313" key="3">
    <source>
        <dbReference type="EMBL" id="QEZ46579.1"/>
    </source>
</evidence>